<evidence type="ECO:0000256" key="1">
    <source>
        <dbReference type="SAM" id="MobiDB-lite"/>
    </source>
</evidence>
<dbReference type="SUPFAM" id="SSF53474">
    <property type="entry name" value="alpha/beta-Hydrolases"/>
    <property type="match status" value="1"/>
</dbReference>
<dbReference type="RefSeq" id="WP_060922579.1">
    <property type="nucleotide sequence ID" value="NZ_CBDRLI010000001.1"/>
</dbReference>
<evidence type="ECO:0008006" key="4">
    <source>
        <dbReference type="Google" id="ProtNLM"/>
    </source>
</evidence>
<dbReference type="InterPro" id="IPR029058">
    <property type="entry name" value="AB_hydrolase_fold"/>
</dbReference>
<evidence type="ECO:0000313" key="2">
    <source>
        <dbReference type="EMBL" id="SDS45293.1"/>
    </source>
</evidence>
<dbReference type="AlphaFoldDB" id="A0A1H1SBP8"/>
<evidence type="ECO:0000313" key="3">
    <source>
        <dbReference type="Proteomes" id="UP000182126"/>
    </source>
</evidence>
<feature type="region of interest" description="Disordered" evidence="1">
    <location>
        <begin position="349"/>
        <end position="371"/>
    </location>
</feature>
<gene>
    <name evidence="2" type="ORF">SAMN04489809_1889</name>
</gene>
<name>A0A1H1SBP8_9MICO</name>
<protein>
    <recommendedName>
        <fullName evidence="4">PGAP1-like protein</fullName>
    </recommendedName>
</protein>
<organism evidence="2 3">
    <name type="scientific">Microbacterium paraoxydans</name>
    <dbReference type="NCBI Taxonomy" id="199592"/>
    <lineage>
        <taxon>Bacteria</taxon>
        <taxon>Bacillati</taxon>
        <taxon>Actinomycetota</taxon>
        <taxon>Actinomycetes</taxon>
        <taxon>Micrococcales</taxon>
        <taxon>Microbacteriaceae</taxon>
        <taxon>Microbacterium</taxon>
    </lineage>
</organism>
<accession>A0A1H1SBP8</accession>
<dbReference type="EMBL" id="LT629770">
    <property type="protein sequence ID" value="SDS45293.1"/>
    <property type="molecule type" value="Genomic_DNA"/>
</dbReference>
<proteinExistence type="predicted"/>
<dbReference type="GeneID" id="36300899"/>
<dbReference type="eggNOG" id="COG0596">
    <property type="taxonomic scope" value="Bacteria"/>
</dbReference>
<sequence length="431" mass="44764">MSGLNIDHGGAIAVDTAQLRELAARVRGVVPVCAEVQDAVGRVEALLGSAAWTALASAAWSLRSAVTALEALAARVQETAADLDLMAEVYEVVELRAQAEALARTDTAAAAAVEGRLRLLLAADERLAALADAQERTADDRRFRGLGDQFDAGGLLPPMFLGGAVVGVTSGLGRVRPGMVLGATADPVRVSVTSRSRPAGAPSGLASAFRRMPSAGGAQLAIEKYTVPGESPRYVVYVSGSRSMSLREGGGPEAWDMKSNIELYTGGRSASYQATLDALVATGARPGDRVDVVAHSQGGMIAAHLSMESAFTVTTQITAGSPVEPMLPADQTLVQLRHTDDAVSALAAGGAREGTGSADSFTASRVGDPDAGRQDLALETHSLENYIETAAMVDASADPRAVALDAYWADLDRAVTVERTEYRAERVLPDP</sequence>
<reference evidence="2 3" key="1">
    <citation type="submission" date="2016-10" db="EMBL/GenBank/DDBJ databases">
        <authorList>
            <person name="de Groot N.N."/>
        </authorList>
    </citation>
    <scope>NUCLEOTIDE SEQUENCE [LARGE SCALE GENOMIC DNA]</scope>
    <source>
        <strain evidence="2 3">DSM 15019</strain>
    </source>
</reference>
<dbReference type="Gene3D" id="3.40.50.1820">
    <property type="entry name" value="alpha/beta hydrolase"/>
    <property type="match status" value="1"/>
</dbReference>
<dbReference type="Proteomes" id="UP000182126">
    <property type="component" value="Chromosome I"/>
</dbReference>